<dbReference type="PATRIC" id="fig|1240687.3.peg.4256"/>
<dbReference type="Proteomes" id="UP000011980">
    <property type="component" value="Unassembled WGS sequence"/>
</dbReference>
<sequence length="47" mass="5039">MYFIKFGPGDYAKKFPGEGVSGDLDSAQGEPSPAIFFSLTQKNGQIP</sequence>
<evidence type="ECO:0000313" key="2">
    <source>
        <dbReference type="Proteomes" id="UP000011980"/>
    </source>
</evidence>
<evidence type="ECO:0000313" key="1">
    <source>
        <dbReference type="EMBL" id="EMK20980.1"/>
    </source>
</evidence>
<accession>M6EY16</accession>
<reference evidence="1 2" key="1">
    <citation type="submission" date="2013-01" db="EMBL/GenBank/DDBJ databases">
        <authorList>
            <person name="Harkins D.M."/>
            <person name="Durkin A.S."/>
            <person name="Brinkac L.M."/>
            <person name="Haft D.H."/>
            <person name="Selengut J.D."/>
            <person name="Sanka R."/>
            <person name="DePew J."/>
            <person name="Purushe J."/>
            <person name="Galloway R.L."/>
            <person name="Vinetz J.M."/>
            <person name="Sutton G.G."/>
            <person name="Nierman W.C."/>
            <person name="Fouts D.E."/>
        </authorList>
    </citation>
    <scope>NUCLEOTIDE SEQUENCE [LARGE SCALE GENOMIC DNA]</scope>
    <source>
        <strain evidence="1 2">Nikolaevo</strain>
    </source>
</reference>
<comment type="caution">
    <text evidence="1">The sequence shown here is derived from an EMBL/GenBank/DDBJ whole genome shotgun (WGS) entry which is preliminary data.</text>
</comment>
<name>M6EY16_9LEPT</name>
<dbReference type="EMBL" id="ANCE01000197">
    <property type="protein sequence ID" value="EMK20980.1"/>
    <property type="molecule type" value="Genomic_DNA"/>
</dbReference>
<dbReference type="AlphaFoldDB" id="M6EY16"/>
<organism evidence="1 2">
    <name type="scientific">Leptospira kirschneri serovar Bulgarica str. Nikolaevo</name>
    <dbReference type="NCBI Taxonomy" id="1240687"/>
    <lineage>
        <taxon>Bacteria</taxon>
        <taxon>Pseudomonadati</taxon>
        <taxon>Spirochaetota</taxon>
        <taxon>Spirochaetia</taxon>
        <taxon>Leptospirales</taxon>
        <taxon>Leptospiraceae</taxon>
        <taxon>Leptospira</taxon>
    </lineage>
</organism>
<protein>
    <submittedName>
        <fullName evidence="1">Uncharacterized protein</fullName>
    </submittedName>
</protein>
<proteinExistence type="predicted"/>
<gene>
    <name evidence="1" type="ORF">LEP1GSC008_0184</name>
</gene>